<protein>
    <recommendedName>
        <fullName evidence="8">LemA family protein</fullName>
    </recommendedName>
</protein>
<dbReference type="Proteomes" id="UP000229390">
    <property type="component" value="Unassembled WGS sequence"/>
</dbReference>
<dbReference type="Pfam" id="PF04011">
    <property type="entry name" value="LemA"/>
    <property type="match status" value="1"/>
</dbReference>
<dbReference type="Gene3D" id="1.20.1440.20">
    <property type="entry name" value="LemA-like domain"/>
    <property type="match status" value="1"/>
</dbReference>
<dbReference type="InterPro" id="IPR023353">
    <property type="entry name" value="LemA-like_dom_sf"/>
</dbReference>
<accession>A0A2M6T1S9</accession>
<comment type="subcellular location">
    <subcellularLocation>
        <location evidence="1">Membrane</location>
        <topology evidence="1">Single-pass membrane protein</topology>
    </subcellularLocation>
</comment>
<keyword evidence="4" id="KW-1133">Transmembrane helix</keyword>
<comment type="similarity">
    <text evidence="2">Belongs to the LemA family.</text>
</comment>
<evidence type="ECO:0000256" key="1">
    <source>
        <dbReference type="ARBA" id="ARBA00004167"/>
    </source>
</evidence>
<reference evidence="7" key="1">
    <citation type="submission" date="2017-09" db="EMBL/GenBank/DDBJ databases">
        <title>Depth-based differentiation of microbial function through sediment-hosted aquifers and enrichment of novel symbionts in the deep terrestrial subsurface.</title>
        <authorList>
            <person name="Probst A.J."/>
            <person name="Ladd B."/>
            <person name="Jarett J.K."/>
            <person name="Geller-Mcgrath D.E."/>
            <person name="Sieber C.M.K."/>
            <person name="Emerson J.B."/>
            <person name="Anantharaman K."/>
            <person name="Thomas B.C."/>
            <person name="Malmstrom R."/>
            <person name="Stieglmeier M."/>
            <person name="Klingl A."/>
            <person name="Woyke T."/>
            <person name="Ryan C.M."/>
            <person name="Banfield J.F."/>
        </authorList>
    </citation>
    <scope>NUCLEOTIDE SEQUENCE [LARGE SCALE GENOMIC DNA]</scope>
</reference>
<dbReference type="EMBL" id="PEYE01000009">
    <property type="protein sequence ID" value="PIS39056.1"/>
    <property type="molecule type" value="Genomic_DNA"/>
</dbReference>
<evidence type="ECO:0008006" key="8">
    <source>
        <dbReference type="Google" id="ProtNLM"/>
    </source>
</evidence>
<keyword evidence="5" id="KW-0472">Membrane</keyword>
<sequence>MSLLIIPLAAIGVIALWAVAVYNGLVTLKNRCQEAWSDIDVQLKRRYDLIPNLVEAVKAYAGHEREIFEKVTEARSRAVSAQTVAEKGAAENALSSTLKTLFAVAENYPDLKASQNFLELQREVRDTEDKVQASRRFYNGNVRDMNTKIESFPASTIAGVFSFKKLEFFEIEEAAQRETPKVSF</sequence>
<dbReference type="PANTHER" id="PTHR34478:SF1">
    <property type="entry name" value="PROTEIN LEMA"/>
    <property type="match status" value="1"/>
</dbReference>
<gene>
    <name evidence="6" type="ORF">COT34_00395</name>
</gene>
<evidence type="ECO:0000256" key="5">
    <source>
        <dbReference type="ARBA" id="ARBA00023136"/>
    </source>
</evidence>
<name>A0A2M6T1S9_9BACT</name>
<dbReference type="PANTHER" id="PTHR34478">
    <property type="entry name" value="PROTEIN LEMA"/>
    <property type="match status" value="1"/>
</dbReference>
<evidence type="ECO:0000313" key="6">
    <source>
        <dbReference type="EMBL" id="PIS39056.1"/>
    </source>
</evidence>
<organism evidence="6 7">
    <name type="scientific">Candidatus Nealsonbacteria bacterium CG08_land_8_20_14_0_20_43_11</name>
    <dbReference type="NCBI Taxonomy" id="1974706"/>
    <lineage>
        <taxon>Bacteria</taxon>
        <taxon>Candidatus Nealsoniibacteriota</taxon>
    </lineage>
</organism>
<evidence type="ECO:0000256" key="4">
    <source>
        <dbReference type="ARBA" id="ARBA00022989"/>
    </source>
</evidence>
<keyword evidence="3" id="KW-0812">Transmembrane</keyword>
<dbReference type="AlphaFoldDB" id="A0A2M6T1S9"/>
<dbReference type="InterPro" id="IPR007156">
    <property type="entry name" value="MamQ_LemA"/>
</dbReference>
<proteinExistence type="inferred from homology"/>
<dbReference type="GO" id="GO:0016020">
    <property type="term" value="C:membrane"/>
    <property type="evidence" value="ECO:0007669"/>
    <property type="project" value="UniProtKB-SubCell"/>
</dbReference>
<comment type="caution">
    <text evidence="6">The sequence shown here is derived from an EMBL/GenBank/DDBJ whole genome shotgun (WGS) entry which is preliminary data.</text>
</comment>
<evidence type="ECO:0000256" key="2">
    <source>
        <dbReference type="ARBA" id="ARBA00008854"/>
    </source>
</evidence>
<dbReference type="SUPFAM" id="SSF140478">
    <property type="entry name" value="LemA-like"/>
    <property type="match status" value="1"/>
</dbReference>
<evidence type="ECO:0000256" key="3">
    <source>
        <dbReference type="ARBA" id="ARBA00022692"/>
    </source>
</evidence>
<evidence type="ECO:0000313" key="7">
    <source>
        <dbReference type="Proteomes" id="UP000229390"/>
    </source>
</evidence>